<proteinExistence type="predicted"/>
<dbReference type="PROSITE" id="PS51657">
    <property type="entry name" value="PSRV_HELICASE"/>
    <property type="match status" value="1"/>
</dbReference>
<name>A0A2H4ZU43_9VIRU</name>
<sequence length="229" mass="25438">MNHFIEVLTAQGFVRTNEPISEPLVVHAVAGAGKSSLVRQYISENPNSRAFTHGVPDPPNLTGRFIRPFRGPIEGCFNILDEYSAEPIVGNWQVLIADPLQHKPQALTPHYIKETSHRLGSNTCALLTSLGIRVNSTRTDDFVDYSGIFDKPLFGEVIALDRPTLDLLESHGILPHCAQKVLGQEFHTTTVLSSVPLNLVREKHLLYIALTRHKHKLHVRAPALTHTAK</sequence>
<dbReference type="GeneID" id="35381625"/>
<reference evidence="2" key="1">
    <citation type="submission" date="2017-09" db="EMBL/GenBank/DDBJ databases">
        <title>Characterization of a not so new potexvirus isolated from babaco (Vasconcellea x heilbornii) in Ecuador.</title>
        <authorList>
            <person name="Alvarez-Quinto R.A."/>
            <person name="Cornejo J.F."/>
            <person name="Quito-Avila D.F."/>
        </authorList>
    </citation>
    <scope>NUCLEOTIDE SEQUENCE [LARGE SCALE GENOMIC DNA]</scope>
    <source>
        <strain evidence="2">Tandapi</strain>
    </source>
</reference>
<dbReference type="KEGG" id="vg:35381625"/>
<dbReference type="EMBL" id="MF978248">
    <property type="protein sequence ID" value="AUG45969.1"/>
    <property type="molecule type" value="Genomic_RNA"/>
</dbReference>
<dbReference type="InterPro" id="IPR027351">
    <property type="entry name" value="(+)RNA_virus_helicase_core_dom"/>
</dbReference>
<evidence type="ECO:0000259" key="1">
    <source>
        <dbReference type="PROSITE" id="PS51657"/>
    </source>
</evidence>
<protein>
    <submittedName>
        <fullName evidence="2">TGB1</fullName>
    </submittedName>
</protein>
<dbReference type="RefSeq" id="YP_009448188.1">
    <property type="nucleotide sequence ID" value="NC_036587.1"/>
</dbReference>
<organism evidence="2">
    <name type="scientific">Babaco mosaic virus</name>
    <dbReference type="NCBI Taxonomy" id="2060511"/>
    <lineage>
        <taxon>Viruses</taxon>
        <taxon>Riboviria</taxon>
        <taxon>Orthornavirae</taxon>
        <taxon>Kitrinoviricota</taxon>
        <taxon>Alsuviricetes</taxon>
        <taxon>Tymovirales</taxon>
        <taxon>Alphaflexiviridae</taxon>
        <taxon>Potexvirus</taxon>
        <taxon>Potexvirus babaci</taxon>
    </lineage>
</organism>
<dbReference type="OrthoDB" id="16070at10239"/>
<evidence type="ECO:0000313" key="2">
    <source>
        <dbReference type="EMBL" id="AUG45969.1"/>
    </source>
</evidence>
<feature type="domain" description="(+)RNA virus helicase C-terminal" evidence="1">
    <location>
        <begin position="1"/>
        <end position="229"/>
    </location>
</feature>
<dbReference type="Proteomes" id="UP000235595">
    <property type="component" value="Segment"/>
</dbReference>
<accession>A0A2H4ZU43</accession>
<evidence type="ECO:0000313" key="3">
    <source>
        <dbReference type="Proteomes" id="UP000235595"/>
    </source>
</evidence>
<keyword evidence="3" id="KW-1185">Reference proteome</keyword>
<dbReference type="Pfam" id="PF01443">
    <property type="entry name" value="Viral_helicase1"/>
    <property type="match status" value="1"/>
</dbReference>
<dbReference type="GO" id="GO:0005524">
    <property type="term" value="F:ATP binding"/>
    <property type="evidence" value="ECO:0007669"/>
    <property type="project" value="InterPro"/>
</dbReference>